<dbReference type="OrthoDB" id="199913at2759"/>
<feature type="transmembrane region" description="Helical" evidence="10">
    <location>
        <begin position="709"/>
        <end position="734"/>
    </location>
</feature>
<dbReference type="Gene3D" id="1.20.1070.10">
    <property type="entry name" value="Rhodopsin 7-helix transmembrane proteins"/>
    <property type="match status" value="1"/>
</dbReference>
<dbReference type="GO" id="GO:0004930">
    <property type="term" value="F:G protein-coupled receptor activity"/>
    <property type="evidence" value="ECO:0007669"/>
    <property type="project" value="InterPro"/>
</dbReference>
<dbReference type="Gene3D" id="3.40.50.1820">
    <property type="entry name" value="alpha/beta hydrolase"/>
    <property type="match status" value="1"/>
</dbReference>
<dbReference type="SUPFAM" id="SSF53474">
    <property type="entry name" value="alpha/beta-Hydrolases"/>
    <property type="match status" value="1"/>
</dbReference>
<dbReference type="InterPro" id="IPR013818">
    <property type="entry name" value="Lipase"/>
</dbReference>
<comment type="subcellular location">
    <subcellularLocation>
        <location evidence="1">Membrane</location>
        <topology evidence="1">Multi-pass membrane protein</topology>
    </subcellularLocation>
    <subcellularLocation>
        <location evidence="2">Secreted</location>
    </subcellularLocation>
</comment>
<dbReference type="CDD" id="cd00707">
    <property type="entry name" value="Pancreat_lipase_like"/>
    <property type="match status" value="1"/>
</dbReference>
<dbReference type="EMBL" id="CAJPEV010004472">
    <property type="protein sequence ID" value="CAG0901835.1"/>
    <property type="molecule type" value="Genomic_DNA"/>
</dbReference>
<evidence type="ECO:0000256" key="5">
    <source>
        <dbReference type="ARBA" id="ARBA00022692"/>
    </source>
</evidence>
<dbReference type="PANTHER" id="PTHR11610:SF185">
    <property type="entry name" value="LD47264P"/>
    <property type="match status" value="1"/>
</dbReference>
<dbReference type="InterPro" id="IPR029058">
    <property type="entry name" value="AB_hydrolase_fold"/>
</dbReference>
<evidence type="ECO:0000256" key="8">
    <source>
        <dbReference type="RuleBase" id="RU004262"/>
    </source>
</evidence>
<evidence type="ECO:0000256" key="6">
    <source>
        <dbReference type="ARBA" id="ARBA00022989"/>
    </source>
</evidence>
<proteinExistence type="inferred from homology"/>
<evidence type="ECO:0000256" key="7">
    <source>
        <dbReference type="ARBA" id="ARBA00023136"/>
    </source>
</evidence>
<dbReference type="InterPro" id="IPR033906">
    <property type="entry name" value="Lipase_N"/>
</dbReference>
<comment type="similarity">
    <text evidence="3 8">Belongs to the AB hydrolase superfamily. Lipase family.</text>
</comment>
<protein>
    <recommendedName>
        <fullName evidence="11">Lipase domain-containing protein</fullName>
    </recommendedName>
</protein>
<evidence type="ECO:0000313" key="12">
    <source>
        <dbReference type="EMBL" id="CAD7252469.1"/>
    </source>
</evidence>
<dbReference type="CDD" id="cd15039">
    <property type="entry name" value="7tmB3_Methuselah-like"/>
    <property type="match status" value="1"/>
</dbReference>
<dbReference type="Proteomes" id="UP000677054">
    <property type="component" value="Unassembled WGS sequence"/>
</dbReference>
<sequence length="880" mass="98051">MRLLSLMRFEGGACRLPAFAQFSSSVERKRLAHRRFLEKLSKMRKMFPELDGTRQTIPSSLAGMLINLAGLGLRFLLVMAEFSWQQLLRFYVKEEITSLNDVVDSVVPGEYDRGRALRRDLPQDLFDPNPSRFKKRFLRNRFLPAAQNASASYQQPLSRRFRERGLRSIVVERMAEELLEARNQNVVVLSWLGGSGPPYTQAVANIRLVGVMAAHFLAFLAREAGTRMEEVHVVGHSLGAHMASYIGSTLKDMGVGRLGRITGLDPAGPHFENADPRVRLDPEDALFVDVIHTDGTPLAAGGFGMLQPSGHVDFYPDSGAGMPGCGLSPGESLEMNGSAVFGLTQFLFCNHLRAIDYFIESISSPCPFLAQQCSNWVEYTRGSCVSCGQRGELCRRMGYHAIEAWDPDLYDGKPRQLYLFTGPLRPFCQVTHVVTVVMADHQVSPELGWNVGKFYITLHGSLGSSSKSWLGDEDLLFGPGQGFRFLVPSLEIGEIEEIIVEWEHGEIARDPATRWFLFNSRIIIDRVIVQTLEHRATADFCGWGGVLASGAIMVMRRDDNRGCLQQPLPKLNLSLRGSLRNFRLQENIEEFLRRTGSKLAFSLPIKAKCSGNIDGFLLGMSWIGQTLRPFDRVGDVIPSIAYQGRLGRPPSEAESSSLRERKTVGPGARLLARSASVRLCVGFVVGNYLDEFRPLRLPSKIEHHVGTILYFYGPVAFLLLVNVVFFALTSHHLIRHARNTAHLTSRQKPTQNFWLYLKLFVVMGLSWTTEVISYLVKGPEEYWIFTDAINCLQGLFIFIIVICKKEALKVLRRRAVRCLSRLGLANRASSLRGARSQGGERPGSTRLGAVGTSRVSDENDSSFTKASDLSSAEAVASSRL</sequence>
<dbReference type="PANTHER" id="PTHR11610">
    <property type="entry name" value="LIPASE"/>
    <property type="match status" value="1"/>
</dbReference>
<evidence type="ECO:0000313" key="13">
    <source>
        <dbReference type="Proteomes" id="UP000677054"/>
    </source>
</evidence>
<dbReference type="Pfam" id="PF00151">
    <property type="entry name" value="Lipase"/>
    <property type="match status" value="1"/>
</dbReference>
<evidence type="ECO:0000256" key="1">
    <source>
        <dbReference type="ARBA" id="ARBA00004141"/>
    </source>
</evidence>
<dbReference type="AlphaFoldDB" id="A0A7R9AEP7"/>
<keyword evidence="7 10" id="KW-0472">Membrane</keyword>
<dbReference type="GO" id="GO:0016298">
    <property type="term" value="F:lipase activity"/>
    <property type="evidence" value="ECO:0007669"/>
    <property type="project" value="InterPro"/>
</dbReference>
<dbReference type="SUPFAM" id="SSF49723">
    <property type="entry name" value="Lipase/lipooxygenase domain (PLAT/LH2 domain)"/>
    <property type="match status" value="1"/>
</dbReference>
<evidence type="ECO:0000259" key="11">
    <source>
        <dbReference type="Pfam" id="PF00151"/>
    </source>
</evidence>
<keyword evidence="4" id="KW-0964">Secreted</keyword>
<feature type="domain" description="Lipase" evidence="11">
    <location>
        <begin position="155"/>
        <end position="422"/>
    </location>
</feature>
<keyword evidence="13" id="KW-1185">Reference proteome</keyword>
<dbReference type="InterPro" id="IPR000734">
    <property type="entry name" value="TAG_lipase"/>
</dbReference>
<dbReference type="PRINTS" id="PR00821">
    <property type="entry name" value="TAGLIPASE"/>
</dbReference>
<keyword evidence="5 10" id="KW-0812">Transmembrane</keyword>
<keyword evidence="6 10" id="KW-1133">Transmembrane helix</keyword>
<dbReference type="Gene3D" id="2.60.60.20">
    <property type="entry name" value="PLAT/LH2 domain"/>
    <property type="match status" value="1"/>
</dbReference>
<dbReference type="InterPro" id="IPR036392">
    <property type="entry name" value="PLAT/LH2_dom_sf"/>
</dbReference>
<dbReference type="InterPro" id="IPR000832">
    <property type="entry name" value="GPCR_2_secretin-like"/>
</dbReference>
<dbReference type="EMBL" id="LR903989">
    <property type="protein sequence ID" value="CAD7252469.1"/>
    <property type="molecule type" value="Genomic_DNA"/>
</dbReference>
<accession>A0A7R9AEP7</accession>
<feature type="compositionally biased region" description="Polar residues" evidence="9">
    <location>
        <begin position="861"/>
        <end position="870"/>
    </location>
</feature>
<reference evidence="12" key="1">
    <citation type="submission" date="2020-11" db="EMBL/GenBank/DDBJ databases">
        <authorList>
            <person name="Tran Van P."/>
        </authorList>
    </citation>
    <scope>NUCLEOTIDE SEQUENCE</scope>
</reference>
<evidence type="ECO:0000256" key="3">
    <source>
        <dbReference type="ARBA" id="ARBA00010701"/>
    </source>
</evidence>
<feature type="transmembrane region" description="Helical" evidence="10">
    <location>
        <begin position="755"/>
        <end position="776"/>
    </location>
</feature>
<evidence type="ECO:0000256" key="9">
    <source>
        <dbReference type="SAM" id="MobiDB-lite"/>
    </source>
</evidence>
<organism evidence="12">
    <name type="scientific">Darwinula stevensoni</name>
    <dbReference type="NCBI Taxonomy" id="69355"/>
    <lineage>
        <taxon>Eukaryota</taxon>
        <taxon>Metazoa</taxon>
        <taxon>Ecdysozoa</taxon>
        <taxon>Arthropoda</taxon>
        <taxon>Crustacea</taxon>
        <taxon>Oligostraca</taxon>
        <taxon>Ostracoda</taxon>
        <taxon>Podocopa</taxon>
        <taxon>Podocopida</taxon>
        <taxon>Darwinulocopina</taxon>
        <taxon>Darwinuloidea</taxon>
        <taxon>Darwinulidae</taxon>
        <taxon>Darwinula</taxon>
    </lineage>
</organism>
<evidence type="ECO:0000256" key="2">
    <source>
        <dbReference type="ARBA" id="ARBA00004613"/>
    </source>
</evidence>
<evidence type="ECO:0000256" key="10">
    <source>
        <dbReference type="SAM" id="Phobius"/>
    </source>
</evidence>
<dbReference type="GO" id="GO:0016042">
    <property type="term" value="P:lipid catabolic process"/>
    <property type="evidence" value="ECO:0007669"/>
    <property type="project" value="TreeGrafter"/>
</dbReference>
<dbReference type="GO" id="GO:0005615">
    <property type="term" value="C:extracellular space"/>
    <property type="evidence" value="ECO:0007669"/>
    <property type="project" value="TreeGrafter"/>
</dbReference>
<evidence type="ECO:0000256" key="4">
    <source>
        <dbReference type="ARBA" id="ARBA00022525"/>
    </source>
</evidence>
<feature type="region of interest" description="Disordered" evidence="9">
    <location>
        <begin position="833"/>
        <end position="880"/>
    </location>
</feature>
<name>A0A7R9AEP7_9CRUS</name>
<dbReference type="GO" id="GO:0016020">
    <property type="term" value="C:membrane"/>
    <property type="evidence" value="ECO:0007669"/>
    <property type="project" value="UniProtKB-SubCell"/>
</dbReference>
<dbReference type="Pfam" id="PF00002">
    <property type="entry name" value="7tm_2"/>
    <property type="match status" value="1"/>
</dbReference>
<feature type="transmembrane region" description="Helical" evidence="10">
    <location>
        <begin position="782"/>
        <end position="803"/>
    </location>
</feature>
<gene>
    <name evidence="12" type="ORF">DSTB1V02_LOCUS12227</name>
</gene>